<organism evidence="2 3">
    <name type="scientific">Amnibacterium setariae</name>
    <dbReference type="NCBI Taxonomy" id="2306585"/>
    <lineage>
        <taxon>Bacteria</taxon>
        <taxon>Bacillati</taxon>
        <taxon>Actinomycetota</taxon>
        <taxon>Actinomycetes</taxon>
        <taxon>Micrococcales</taxon>
        <taxon>Microbacteriaceae</taxon>
        <taxon>Amnibacterium</taxon>
    </lineage>
</organism>
<dbReference type="Proteomes" id="UP000265742">
    <property type="component" value="Unassembled WGS sequence"/>
</dbReference>
<reference evidence="3" key="1">
    <citation type="submission" date="2018-09" db="EMBL/GenBank/DDBJ databases">
        <authorList>
            <person name="Kim I."/>
        </authorList>
    </citation>
    <scope>NUCLEOTIDE SEQUENCE [LARGE SCALE GENOMIC DNA]</scope>
    <source>
        <strain evidence="3">DD4a</strain>
    </source>
</reference>
<comment type="caution">
    <text evidence="2">The sequence shown here is derived from an EMBL/GenBank/DDBJ whole genome shotgun (WGS) entry which is preliminary data.</text>
</comment>
<feature type="region of interest" description="Disordered" evidence="1">
    <location>
        <begin position="112"/>
        <end position="141"/>
    </location>
</feature>
<proteinExistence type="predicted"/>
<keyword evidence="3" id="KW-1185">Reference proteome</keyword>
<dbReference type="AlphaFoldDB" id="A0A3A1TWD2"/>
<evidence type="ECO:0000313" key="3">
    <source>
        <dbReference type="Proteomes" id="UP000265742"/>
    </source>
</evidence>
<accession>A0A3A1TWD2</accession>
<sequence>MFEDVPDGETSRVWTREEADAWDALAEDDRRAQLPPDERYREQFGPHAVPDKAWLAAALTEDAAVYTQDLAVQADRMRILADAHRIAALLTAYERSLIDLAHRFGAAYGTRAGSVRRRSSAPSASRPAHIPPPWRAKSTPA</sequence>
<dbReference type="EMBL" id="QXTG01000002">
    <property type="protein sequence ID" value="RIX27918.1"/>
    <property type="molecule type" value="Genomic_DNA"/>
</dbReference>
<evidence type="ECO:0000256" key="1">
    <source>
        <dbReference type="SAM" id="MobiDB-lite"/>
    </source>
</evidence>
<dbReference type="RefSeq" id="WP_119482228.1">
    <property type="nucleotide sequence ID" value="NZ_QXTG01000002.1"/>
</dbReference>
<gene>
    <name evidence="2" type="ORF">D1781_10350</name>
</gene>
<protein>
    <submittedName>
        <fullName evidence="2">Uncharacterized protein</fullName>
    </submittedName>
</protein>
<evidence type="ECO:0000313" key="2">
    <source>
        <dbReference type="EMBL" id="RIX27918.1"/>
    </source>
</evidence>
<name>A0A3A1TWD2_9MICO</name>